<dbReference type="PANTHER" id="PTHR11910">
    <property type="entry name" value="ATP SYNTHASE DELTA CHAIN"/>
    <property type="match status" value="1"/>
</dbReference>
<evidence type="ECO:0000256" key="5">
    <source>
        <dbReference type="ARBA" id="ARBA00023136"/>
    </source>
</evidence>
<dbReference type="OrthoDB" id="5242917at2"/>
<comment type="subcellular location">
    <subcellularLocation>
        <location evidence="8">Cell membrane</location>
        <topology evidence="8">Peripheral membrane protein</topology>
    </subcellularLocation>
    <subcellularLocation>
        <location evidence="1">Membrane</location>
    </subcellularLocation>
</comment>
<evidence type="ECO:0000313" key="9">
    <source>
        <dbReference type="EMBL" id="SFV21209.1"/>
    </source>
</evidence>
<keyword evidence="2 8" id="KW-0813">Transport</keyword>
<comment type="similarity">
    <text evidence="8">Belongs to the ATPase delta chain family.</text>
</comment>
<comment type="function">
    <text evidence="8">F(1)F(0) ATP synthase produces ATP from ADP in the presence of a proton or sodium gradient. F-type ATPases consist of two structural domains, F(1) containing the extramembraneous catalytic core and F(0) containing the membrane proton channel, linked together by a central stalk and a peripheral stalk. During catalysis, ATP synthesis in the catalytic domain of F(1) is coupled via a rotary mechanism of the central stalk subunits to proton translocation.</text>
</comment>
<evidence type="ECO:0000256" key="7">
    <source>
        <dbReference type="ARBA" id="ARBA00023310"/>
    </source>
</evidence>
<organism evidence="9 10">
    <name type="scientific">Micrococcus terreus</name>
    <dbReference type="NCBI Taxonomy" id="574650"/>
    <lineage>
        <taxon>Bacteria</taxon>
        <taxon>Bacillati</taxon>
        <taxon>Actinomycetota</taxon>
        <taxon>Actinomycetes</taxon>
        <taxon>Micrococcales</taxon>
        <taxon>Micrococcaceae</taxon>
        <taxon>Micrococcus</taxon>
    </lineage>
</organism>
<dbReference type="PRINTS" id="PR00125">
    <property type="entry name" value="ATPASEDELTA"/>
</dbReference>
<sequence length="269" mass="29207">MAGASSDSLAAARQALEPTLASGGLQLARDLFSTLDVLDENGPLRRALTDPSWTVERRSGVLRSLFSGRLSEQALQVLTDLAGRRWSGERDFGDAVEQLAGTAVAASAERDGLSGLDRLSQELLSFHHVVEESHEVQRAITDQQAPAQSRGNLAERLTGNGSEEVRLLVRQAVENPRGHKPAELVRRFAAAVAGRQRQWIADVTVARPLSDEQQRRLAEGLRRTFGRDLKLDVTVDPALVGGVRVKVGDDVVDSTVATRLHDLQRKMAG</sequence>
<dbReference type="AlphaFoldDB" id="A0A1I7MH38"/>
<evidence type="ECO:0000256" key="2">
    <source>
        <dbReference type="ARBA" id="ARBA00022448"/>
    </source>
</evidence>
<evidence type="ECO:0000256" key="3">
    <source>
        <dbReference type="ARBA" id="ARBA00022781"/>
    </source>
</evidence>
<dbReference type="GO" id="GO:0045259">
    <property type="term" value="C:proton-transporting ATP synthase complex"/>
    <property type="evidence" value="ECO:0007669"/>
    <property type="project" value="UniProtKB-KW"/>
</dbReference>
<dbReference type="RefSeq" id="WP_091694669.1">
    <property type="nucleotide sequence ID" value="NZ_FPCG01000002.1"/>
</dbReference>
<dbReference type="GO" id="GO:0046933">
    <property type="term" value="F:proton-transporting ATP synthase activity, rotational mechanism"/>
    <property type="evidence" value="ECO:0007669"/>
    <property type="project" value="UniProtKB-UniRule"/>
</dbReference>
<dbReference type="NCBIfam" id="NF009967">
    <property type="entry name" value="PRK13430.1"/>
    <property type="match status" value="1"/>
</dbReference>
<dbReference type="Proteomes" id="UP000198881">
    <property type="component" value="Unassembled WGS sequence"/>
</dbReference>
<evidence type="ECO:0000256" key="4">
    <source>
        <dbReference type="ARBA" id="ARBA00023065"/>
    </source>
</evidence>
<dbReference type="Pfam" id="PF00213">
    <property type="entry name" value="OSCP"/>
    <property type="match status" value="1"/>
</dbReference>
<dbReference type="InterPro" id="IPR020781">
    <property type="entry name" value="ATPase_OSCP/d_CS"/>
</dbReference>
<proteinExistence type="inferred from homology"/>
<dbReference type="EMBL" id="FPCG01000002">
    <property type="protein sequence ID" value="SFV21209.1"/>
    <property type="molecule type" value="Genomic_DNA"/>
</dbReference>
<comment type="function">
    <text evidence="8">This protein is part of the stalk that links CF(0) to CF(1). It either transmits conformational changes from CF(0) to CF(1) or is implicated in proton conduction.</text>
</comment>
<dbReference type="InterPro" id="IPR000711">
    <property type="entry name" value="ATPase_OSCP/dsu"/>
</dbReference>
<dbReference type="GO" id="GO:0005886">
    <property type="term" value="C:plasma membrane"/>
    <property type="evidence" value="ECO:0007669"/>
    <property type="project" value="UniProtKB-SubCell"/>
</dbReference>
<name>A0A1I7MH38_9MICC</name>
<keyword evidence="6 8" id="KW-0139">CF(1)</keyword>
<evidence type="ECO:0000313" key="10">
    <source>
        <dbReference type="Proteomes" id="UP000198881"/>
    </source>
</evidence>
<protein>
    <recommendedName>
        <fullName evidence="8">ATP synthase subunit delta</fullName>
    </recommendedName>
    <alternativeName>
        <fullName evidence="8">ATP synthase F(1) sector subunit delta</fullName>
    </alternativeName>
    <alternativeName>
        <fullName evidence="8">F-type ATPase subunit delta</fullName>
        <shortName evidence="8">F-ATPase subunit delta</shortName>
    </alternativeName>
</protein>
<keyword evidence="10" id="KW-1185">Reference proteome</keyword>
<keyword evidence="5 8" id="KW-0472">Membrane</keyword>
<keyword evidence="4 8" id="KW-0406">Ion transport</keyword>
<dbReference type="STRING" id="574650.SAMN04487966_102239"/>
<dbReference type="HAMAP" id="MF_01416">
    <property type="entry name" value="ATP_synth_delta_bact"/>
    <property type="match status" value="1"/>
</dbReference>
<evidence type="ECO:0000256" key="6">
    <source>
        <dbReference type="ARBA" id="ARBA00023196"/>
    </source>
</evidence>
<dbReference type="PROSITE" id="PS00389">
    <property type="entry name" value="ATPASE_DELTA"/>
    <property type="match status" value="1"/>
</dbReference>
<keyword evidence="7 8" id="KW-0066">ATP synthesis</keyword>
<evidence type="ECO:0000256" key="8">
    <source>
        <dbReference type="HAMAP-Rule" id="MF_01416"/>
    </source>
</evidence>
<dbReference type="NCBIfam" id="TIGR01145">
    <property type="entry name" value="ATP_synt_delta"/>
    <property type="match status" value="1"/>
</dbReference>
<accession>A0A1I7MH38</accession>
<keyword evidence="3 8" id="KW-0375">Hydrogen ion transport</keyword>
<evidence type="ECO:0000256" key="1">
    <source>
        <dbReference type="ARBA" id="ARBA00004370"/>
    </source>
</evidence>
<gene>
    <name evidence="8" type="primary">atpH</name>
    <name evidence="9" type="ORF">SAMN04487966_102239</name>
</gene>
<reference evidence="9 10" key="1">
    <citation type="submission" date="2016-10" db="EMBL/GenBank/DDBJ databases">
        <authorList>
            <person name="de Groot N.N."/>
        </authorList>
    </citation>
    <scope>NUCLEOTIDE SEQUENCE [LARGE SCALE GENOMIC DNA]</scope>
    <source>
        <strain evidence="9 10">CGMCC 1.7054</strain>
    </source>
</reference>
<keyword evidence="8" id="KW-1003">Cell membrane</keyword>